<dbReference type="STRING" id="317577.GCA_000419625_01465"/>
<reference evidence="3 4" key="1">
    <citation type="submission" date="2017-05" db="EMBL/GenBank/DDBJ databases">
        <title>The complete genome sequence of Deinococcus ficus isolated from the rhizosphere of the Ficus religiosa L. in Taiwan.</title>
        <authorList>
            <person name="Wu K.-M."/>
            <person name="Liao T.-L."/>
            <person name="Liu Y.-M."/>
            <person name="Young C.-C."/>
            <person name="Tsai S.-F."/>
        </authorList>
    </citation>
    <scope>NUCLEOTIDE SEQUENCE [LARGE SCALE GENOMIC DNA]</scope>
    <source>
        <strain evidence="3 4">CC-FR2-10</strain>
    </source>
</reference>
<proteinExistence type="predicted"/>
<sequence length="316" mass="33012">MTPRHADVLVVGGGLIGATTAFALRQAGRAVTVLDADLPGAAWRAAAGLLSPAAEGLTPDTPLGALAAESLRLWPAFARQLETASGMHVHYREGVLTRQPDGTWTRMPGEAQVHPPSVVRAALHGLPVHPGRVLTVHSQPEGVQLTTDQGPWQARTVILAAGAWSATFGLAVTPVQGQALLFTPPDAAAAPARAAGRRRGQGARTYTLTRPDGVYVGATVRRNNHGIPDPRACRWLQAAAVRLDPRLRNQPVQVTLVGLRPITPDGHPIVGPHPSQPGVLVATGHGRHGALLAPWTARRLLDLLPAPALPVPAGAT</sequence>
<gene>
    <name evidence="3" type="ORF">DFI_12320</name>
</gene>
<evidence type="ECO:0000313" key="4">
    <source>
        <dbReference type="Proteomes" id="UP000259030"/>
    </source>
</evidence>
<dbReference type="EMBL" id="CP021081">
    <property type="protein sequence ID" value="ASN81671.1"/>
    <property type="molecule type" value="Genomic_DNA"/>
</dbReference>
<dbReference type="SUPFAM" id="SSF54373">
    <property type="entry name" value="FAD-linked reductases, C-terminal domain"/>
    <property type="match status" value="1"/>
</dbReference>
<dbReference type="Proteomes" id="UP000259030">
    <property type="component" value="Chromosome"/>
</dbReference>
<dbReference type="InterPro" id="IPR006076">
    <property type="entry name" value="FAD-dep_OxRdtase"/>
</dbReference>
<keyword evidence="1" id="KW-0560">Oxidoreductase</keyword>
<organism evidence="3 4">
    <name type="scientific">Deinococcus ficus</name>
    <dbReference type="NCBI Taxonomy" id="317577"/>
    <lineage>
        <taxon>Bacteria</taxon>
        <taxon>Thermotogati</taxon>
        <taxon>Deinococcota</taxon>
        <taxon>Deinococci</taxon>
        <taxon>Deinococcales</taxon>
        <taxon>Deinococcaceae</taxon>
        <taxon>Deinococcus</taxon>
    </lineage>
</organism>
<evidence type="ECO:0000313" key="3">
    <source>
        <dbReference type="EMBL" id="ASN81671.1"/>
    </source>
</evidence>
<dbReference type="PANTHER" id="PTHR13847">
    <property type="entry name" value="SARCOSINE DEHYDROGENASE-RELATED"/>
    <property type="match status" value="1"/>
</dbReference>
<evidence type="ECO:0000259" key="2">
    <source>
        <dbReference type="Pfam" id="PF01266"/>
    </source>
</evidence>
<feature type="domain" description="FAD dependent oxidoreductase" evidence="2">
    <location>
        <begin position="105"/>
        <end position="302"/>
    </location>
</feature>
<evidence type="ECO:0000256" key="1">
    <source>
        <dbReference type="ARBA" id="ARBA00023002"/>
    </source>
</evidence>
<dbReference type="RefSeq" id="WP_027463778.1">
    <property type="nucleotide sequence ID" value="NZ_CP021081.1"/>
</dbReference>
<protein>
    <submittedName>
        <fullName evidence="3">FAD-dependent oxidoreductase</fullName>
    </submittedName>
</protein>
<dbReference type="Pfam" id="PF01266">
    <property type="entry name" value="DAO"/>
    <property type="match status" value="2"/>
</dbReference>
<accession>A0A221SYI0</accession>
<dbReference type="InterPro" id="IPR036188">
    <property type="entry name" value="FAD/NAD-bd_sf"/>
</dbReference>
<feature type="domain" description="FAD dependent oxidoreductase" evidence="2">
    <location>
        <begin position="7"/>
        <end position="94"/>
    </location>
</feature>
<dbReference type="GO" id="GO:0005737">
    <property type="term" value="C:cytoplasm"/>
    <property type="evidence" value="ECO:0007669"/>
    <property type="project" value="TreeGrafter"/>
</dbReference>
<name>A0A221SYI0_9DEIO</name>
<dbReference type="Gene3D" id="3.30.9.10">
    <property type="entry name" value="D-Amino Acid Oxidase, subunit A, domain 2"/>
    <property type="match status" value="1"/>
</dbReference>
<dbReference type="PANTHER" id="PTHR13847:SF289">
    <property type="entry name" value="GLYCINE OXIDASE"/>
    <property type="match status" value="1"/>
</dbReference>
<dbReference type="GO" id="GO:0016491">
    <property type="term" value="F:oxidoreductase activity"/>
    <property type="evidence" value="ECO:0007669"/>
    <property type="project" value="UniProtKB-KW"/>
</dbReference>
<dbReference type="SUPFAM" id="SSF51971">
    <property type="entry name" value="Nucleotide-binding domain"/>
    <property type="match status" value="1"/>
</dbReference>
<dbReference type="KEGG" id="dfc:DFI_12320"/>
<keyword evidence="4" id="KW-1185">Reference proteome</keyword>
<dbReference type="Gene3D" id="3.50.50.60">
    <property type="entry name" value="FAD/NAD(P)-binding domain"/>
    <property type="match status" value="2"/>
</dbReference>
<dbReference type="AlphaFoldDB" id="A0A221SYI0"/>